<protein>
    <recommendedName>
        <fullName evidence="4">Exuperantia RNAse H-like domain-containing protein</fullName>
    </recommendedName>
</protein>
<name>A0A6J8ANW4_MYTCO</name>
<evidence type="ECO:0000256" key="3">
    <source>
        <dbReference type="ARBA" id="ARBA00022839"/>
    </source>
</evidence>
<evidence type="ECO:0000313" key="6">
    <source>
        <dbReference type="Proteomes" id="UP000507470"/>
    </source>
</evidence>
<dbReference type="OrthoDB" id="6100347at2759"/>
<dbReference type="GO" id="GO:0008408">
    <property type="term" value="F:3'-5' exonuclease activity"/>
    <property type="evidence" value="ECO:0007669"/>
    <property type="project" value="TreeGrafter"/>
</dbReference>
<accession>A0A6J8ANW4</accession>
<gene>
    <name evidence="5" type="ORF">MCOR_8867</name>
</gene>
<dbReference type="CDD" id="cd06127">
    <property type="entry name" value="DEDDh"/>
    <property type="match status" value="1"/>
</dbReference>
<dbReference type="Pfam" id="PF22123">
    <property type="entry name" value="Exu_RNase_H_like"/>
    <property type="match status" value="1"/>
</dbReference>
<evidence type="ECO:0000256" key="2">
    <source>
        <dbReference type="ARBA" id="ARBA00022801"/>
    </source>
</evidence>
<feature type="domain" description="Exuperantia RNAse H-like" evidence="4">
    <location>
        <begin position="351"/>
        <end position="467"/>
    </location>
</feature>
<organism evidence="5 6">
    <name type="scientific">Mytilus coruscus</name>
    <name type="common">Sea mussel</name>
    <dbReference type="NCBI Taxonomy" id="42192"/>
    <lineage>
        <taxon>Eukaryota</taxon>
        <taxon>Metazoa</taxon>
        <taxon>Spiralia</taxon>
        <taxon>Lophotrochozoa</taxon>
        <taxon>Mollusca</taxon>
        <taxon>Bivalvia</taxon>
        <taxon>Autobranchia</taxon>
        <taxon>Pteriomorphia</taxon>
        <taxon>Mytilida</taxon>
        <taxon>Mytiloidea</taxon>
        <taxon>Mytilidae</taxon>
        <taxon>Mytilinae</taxon>
        <taxon>Mytilus</taxon>
    </lineage>
</organism>
<dbReference type="Gene3D" id="3.30.420.10">
    <property type="entry name" value="Ribonuclease H-like superfamily/Ribonuclease H"/>
    <property type="match status" value="1"/>
</dbReference>
<dbReference type="PANTHER" id="PTHR30231:SF4">
    <property type="entry name" value="PROTEIN NEN2"/>
    <property type="match status" value="1"/>
</dbReference>
<proteinExistence type="predicted"/>
<dbReference type="InterPro" id="IPR012337">
    <property type="entry name" value="RNaseH-like_sf"/>
</dbReference>
<evidence type="ECO:0000259" key="4">
    <source>
        <dbReference type="Pfam" id="PF22123"/>
    </source>
</evidence>
<keyword evidence="1" id="KW-0540">Nuclease</keyword>
<reference evidence="5 6" key="1">
    <citation type="submission" date="2020-06" db="EMBL/GenBank/DDBJ databases">
        <authorList>
            <person name="Li R."/>
            <person name="Bekaert M."/>
        </authorList>
    </citation>
    <scope>NUCLEOTIDE SEQUENCE [LARGE SCALE GENOMIC DNA]</scope>
    <source>
        <strain evidence="6">wild</strain>
    </source>
</reference>
<sequence>MPSRKKNGRFLENVRQRLTKNRLDIISTPVLSTTDFDTPSTLDFDTFFTPDFDTSFHQVLSNMITNDLYFSGKLKPIGYTRHVIDIGTFFENMKCTKCDITLKFKDGIGISPAGLCGHLIVRCFNCNDCVRVAMGKIHKSHHGPKIFDVNTKLTTGTLQTDNGDSDVVHAIASGSKTATALSGIPSTDDTNSVCDPVNVTGITASADGAFQRRGSGRCYNSLSAQNNGESDRIKNNLPSVVLHQFGKHDECGDWCQMKNNPTAKHRNLPWGADLKDENLKKRSSKGVHEELGLNPGIATTVTAAIRDKDVNRKRTALQRLKLKSKRSSETRSHEIWEGDTYCSNVIGRQSSITQISAVIEELEFNRYATPTQEISEDASRVTGIRFNTATNELLYNDEPVSHKHPQQVLLDFLQFLMSLCASDKHIVLATHNNRRFDSIILFNQLKFYKLWNHFSRYIVGFCDTLPFFKMLYPEFENYKQEYIAQKLLKEAYSAHNVLDDCRMLTSLVKKTEKVDVLISDYFYSTHQVTVQGVQPNLESLER</sequence>
<keyword evidence="2" id="KW-0378">Hydrolase</keyword>
<keyword evidence="3" id="KW-0269">Exonuclease</keyword>
<dbReference type="EMBL" id="CACVKT020001621">
    <property type="protein sequence ID" value="CAC5369819.1"/>
    <property type="molecule type" value="Genomic_DNA"/>
</dbReference>
<evidence type="ECO:0000256" key="1">
    <source>
        <dbReference type="ARBA" id="ARBA00022722"/>
    </source>
</evidence>
<dbReference type="PANTHER" id="PTHR30231">
    <property type="entry name" value="DNA POLYMERASE III SUBUNIT EPSILON"/>
    <property type="match status" value="1"/>
</dbReference>
<dbReference type="InterPro" id="IPR054362">
    <property type="entry name" value="Exu_RNase_H-like"/>
</dbReference>
<dbReference type="GO" id="GO:0003676">
    <property type="term" value="F:nucleic acid binding"/>
    <property type="evidence" value="ECO:0007669"/>
    <property type="project" value="InterPro"/>
</dbReference>
<dbReference type="AlphaFoldDB" id="A0A6J8ANW4"/>
<dbReference type="SUPFAM" id="SSF53098">
    <property type="entry name" value="Ribonuclease H-like"/>
    <property type="match status" value="1"/>
</dbReference>
<keyword evidence="6" id="KW-1185">Reference proteome</keyword>
<dbReference type="Proteomes" id="UP000507470">
    <property type="component" value="Unassembled WGS sequence"/>
</dbReference>
<evidence type="ECO:0000313" key="5">
    <source>
        <dbReference type="EMBL" id="CAC5369819.1"/>
    </source>
</evidence>
<dbReference type="InterPro" id="IPR036397">
    <property type="entry name" value="RNaseH_sf"/>
</dbReference>